<sequence>MTETPEPAETADVSDSDRKKKVVTRKQHDLITRVAVCGEDESFRGYYIQTWAMCGQLVKVVEKPYGKVQQLKYKMDAGKNSSVEGILEIYEISSWDKLIAHLNVLRVMDFVFLLFKYPISSGECKLIEF</sequence>
<feature type="region of interest" description="Disordered" evidence="1">
    <location>
        <begin position="1"/>
        <end position="20"/>
    </location>
</feature>
<evidence type="ECO:0000256" key="1">
    <source>
        <dbReference type="SAM" id="MobiDB-lite"/>
    </source>
</evidence>
<organism evidence="2 3">
    <name type="scientific">Reticulomyxa filosa</name>
    <dbReference type="NCBI Taxonomy" id="46433"/>
    <lineage>
        <taxon>Eukaryota</taxon>
        <taxon>Sar</taxon>
        <taxon>Rhizaria</taxon>
        <taxon>Retaria</taxon>
        <taxon>Foraminifera</taxon>
        <taxon>Monothalamids</taxon>
        <taxon>Reticulomyxidae</taxon>
        <taxon>Reticulomyxa</taxon>
    </lineage>
</organism>
<comment type="caution">
    <text evidence="2">The sequence shown here is derived from an EMBL/GenBank/DDBJ whole genome shotgun (WGS) entry which is preliminary data.</text>
</comment>
<evidence type="ECO:0000313" key="3">
    <source>
        <dbReference type="Proteomes" id="UP000023152"/>
    </source>
</evidence>
<dbReference type="EMBL" id="ASPP01004296">
    <property type="protein sequence ID" value="ETO32316.1"/>
    <property type="molecule type" value="Genomic_DNA"/>
</dbReference>
<gene>
    <name evidence="2" type="ORF">RFI_04799</name>
</gene>
<name>X6P275_RETFI</name>
<evidence type="ECO:0000313" key="2">
    <source>
        <dbReference type="EMBL" id="ETO32316.1"/>
    </source>
</evidence>
<proteinExistence type="predicted"/>
<reference evidence="2 3" key="1">
    <citation type="journal article" date="2013" name="Curr. Biol.">
        <title>The Genome of the Foraminiferan Reticulomyxa filosa.</title>
        <authorList>
            <person name="Glockner G."/>
            <person name="Hulsmann N."/>
            <person name="Schleicher M."/>
            <person name="Noegel A.A."/>
            <person name="Eichinger L."/>
            <person name="Gallinger C."/>
            <person name="Pawlowski J."/>
            <person name="Sierra R."/>
            <person name="Euteneuer U."/>
            <person name="Pillet L."/>
            <person name="Moustafa A."/>
            <person name="Platzer M."/>
            <person name="Groth M."/>
            <person name="Szafranski K."/>
            <person name="Schliwa M."/>
        </authorList>
    </citation>
    <scope>NUCLEOTIDE SEQUENCE [LARGE SCALE GENOMIC DNA]</scope>
</reference>
<dbReference type="AlphaFoldDB" id="X6P275"/>
<accession>X6P275</accession>
<dbReference type="Proteomes" id="UP000023152">
    <property type="component" value="Unassembled WGS sequence"/>
</dbReference>
<keyword evidence="3" id="KW-1185">Reference proteome</keyword>
<protein>
    <submittedName>
        <fullName evidence="2">Uncharacterized protein</fullName>
    </submittedName>
</protein>